<feature type="compositionally biased region" description="Polar residues" evidence="1">
    <location>
        <begin position="74"/>
        <end position="83"/>
    </location>
</feature>
<gene>
    <name evidence="3" type="ORF">GCM10009777_28630</name>
</gene>
<name>A0ABP5E7P7_9MICO</name>
<evidence type="ECO:0000313" key="3">
    <source>
        <dbReference type="EMBL" id="GAA1991505.1"/>
    </source>
</evidence>
<evidence type="ECO:0000256" key="1">
    <source>
        <dbReference type="SAM" id="MobiDB-lite"/>
    </source>
</evidence>
<keyword evidence="2" id="KW-1133">Transmembrane helix</keyword>
<accession>A0ABP5E7P7</accession>
<keyword evidence="4" id="KW-1185">Reference proteome</keyword>
<sequence length="258" mass="27870">MAGSRVPSGDAGELRKLQARAYGPDADLFGDPEGLARLAELEAGRLDAADFAEQDDAEVEQPTDAEPDAAAEGASSSTVPTKDSLSSVSARGSSQSSSRRRLGSRRSARIGLAVGAVLAVIAIAWGVTRLFGPHPDATLWATTTANEFHEQFVPLIYDNRLFRVDRSTLVSYETYRGVEPWSVIDEFGNPCLLLEYRSAEIMLELACTPREADLIVDLAAWPVQDPDFAEGLPDGSVLRFQYHDNSVDAFLITPPADD</sequence>
<comment type="caution">
    <text evidence="3">The sequence shown here is derived from an EMBL/GenBank/DDBJ whole genome shotgun (WGS) entry which is preliminary data.</text>
</comment>
<protein>
    <submittedName>
        <fullName evidence="3">Uncharacterized protein</fullName>
    </submittedName>
</protein>
<feature type="region of interest" description="Disordered" evidence="1">
    <location>
        <begin position="47"/>
        <end position="102"/>
    </location>
</feature>
<reference evidence="4" key="1">
    <citation type="journal article" date="2019" name="Int. J. Syst. Evol. Microbiol.">
        <title>The Global Catalogue of Microorganisms (GCM) 10K type strain sequencing project: providing services to taxonomists for standard genome sequencing and annotation.</title>
        <authorList>
            <consortium name="The Broad Institute Genomics Platform"/>
            <consortium name="The Broad Institute Genome Sequencing Center for Infectious Disease"/>
            <person name="Wu L."/>
            <person name="Ma J."/>
        </authorList>
    </citation>
    <scope>NUCLEOTIDE SEQUENCE [LARGE SCALE GENOMIC DNA]</scope>
    <source>
        <strain evidence="4">JCM 14902</strain>
    </source>
</reference>
<feature type="compositionally biased region" description="Acidic residues" evidence="1">
    <location>
        <begin position="50"/>
        <end position="69"/>
    </location>
</feature>
<evidence type="ECO:0000256" key="2">
    <source>
        <dbReference type="SAM" id="Phobius"/>
    </source>
</evidence>
<dbReference type="RefSeq" id="WP_344063598.1">
    <property type="nucleotide sequence ID" value="NZ_BAAAOH010000001.1"/>
</dbReference>
<feature type="compositionally biased region" description="Low complexity" evidence="1">
    <location>
        <begin position="84"/>
        <end position="97"/>
    </location>
</feature>
<dbReference type="Proteomes" id="UP001500326">
    <property type="component" value="Unassembled WGS sequence"/>
</dbReference>
<evidence type="ECO:0000313" key="4">
    <source>
        <dbReference type="Proteomes" id="UP001500326"/>
    </source>
</evidence>
<feature type="transmembrane region" description="Helical" evidence="2">
    <location>
        <begin position="108"/>
        <end position="127"/>
    </location>
</feature>
<keyword evidence="2" id="KW-0472">Membrane</keyword>
<keyword evidence="2" id="KW-0812">Transmembrane</keyword>
<proteinExistence type="predicted"/>
<dbReference type="EMBL" id="BAAAOH010000001">
    <property type="protein sequence ID" value="GAA1991505.1"/>
    <property type="molecule type" value="Genomic_DNA"/>
</dbReference>
<organism evidence="3 4">
    <name type="scientific">Microbacterium pumilum</name>
    <dbReference type="NCBI Taxonomy" id="344165"/>
    <lineage>
        <taxon>Bacteria</taxon>
        <taxon>Bacillati</taxon>
        <taxon>Actinomycetota</taxon>
        <taxon>Actinomycetes</taxon>
        <taxon>Micrococcales</taxon>
        <taxon>Microbacteriaceae</taxon>
        <taxon>Microbacterium</taxon>
    </lineage>
</organism>